<evidence type="ECO:0000256" key="2">
    <source>
        <dbReference type="ARBA" id="ARBA00006824"/>
    </source>
</evidence>
<evidence type="ECO:0000313" key="8">
    <source>
        <dbReference type="Proteomes" id="UP000286134"/>
    </source>
</evidence>
<evidence type="ECO:0000256" key="4">
    <source>
        <dbReference type="ARBA" id="ARBA00022989"/>
    </source>
</evidence>
<organism evidence="7 8">
    <name type="scientific">Erysiphe neolycopersici</name>
    <dbReference type="NCBI Taxonomy" id="212602"/>
    <lineage>
        <taxon>Eukaryota</taxon>
        <taxon>Fungi</taxon>
        <taxon>Dikarya</taxon>
        <taxon>Ascomycota</taxon>
        <taxon>Pezizomycotina</taxon>
        <taxon>Leotiomycetes</taxon>
        <taxon>Erysiphales</taxon>
        <taxon>Erysiphaceae</taxon>
        <taxon>Erysiphe</taxon>
    </lineage>
</organism>
<proteinExistence type="inferred from homology"/>
<dbReference type="OrthoDB" id="10267969at2759"/>
<keyword evidence="5 6" id="KW-0472">Membrane</keyword>
<accession>A0A420HSN7</accession>
<gene>
    <name evidence="7" type="ORF">OnM2_050069</name>
</gene>
<keyword evidence="4 6" id="KW-1133">Transmembrane helix</keyword>
<comment type="subcellular location">
    <subcellularLocation>
        <location evidence="1">Membrane</location>
        <topology evidence="1">Multi-pass membrane protein</topology>
    </subcellularLocation>
</comment>
<evidence type="ECO:0000256" key="3">
    <source>
        <dbReference type="ARBA" id="ARBA00022692"/>
    </source>
</evidence>
<reference evidence="7 8" key="1">
    <citation type="journal article" date="2018" name="BMC Genomics">
        <title>Comparative genome analyses reveal sequence features reflecting distinct modes of host-adaptation between dicot and monocot powdery mildew.</title>
        <authorList>
            <person name="Wu Y."/>
            <person name="Ma X."/>
            <person name="Pan Z."/>
            <person name="Kale S.D."/>
            <person name="Song Y."/>
            <person name="King H."/>
            <person name="Zhang Q."/>
            <person name="Presley C."/>
            <person name="Deng X."/>
            <person name="Wei C.I."/>
            <person name="Xiao S."/>
        </authorList>
    </citation>
    <scope>NUCLEOTIDE SEQUENCE [LARGE SCALE GENOMIC DNA]</scope>
    <source>
        <strain evidence="7">UMSG2</strain>
    </source>
</reference>
<comment type="caution">
    <text evidence="7">The sequence shown here is derived from an EMBL/GenBank/DDBJ whole genome shotgun (WGS) entry which is preliminary data.</text>
</comment>
<dbReference type="InterPro" id="IPR007248">
    <property type="entry name" value="Mpv17_PMP22"/>
</dbReference>
<keyword evidence="3 6" id="KW-0812">Transmembrane</keyword>
<evidence type="ECO:0000313" key="7">
    <source>
        <dbReference type="EMBL" id="RKF60461.1"/>
    </source>
</evidence>
<dbReference type="EMBL" id="MCFK01005091">
    <property type="protein sequence ID" value="RKF60461.1"/>
    <property type="molecule type" value="Genomic_DNA"/>
</dbReference>
<name>A0A420HSN7_9PEZI</name>
<evidence type="ECO:0000256" key="6">
    <source>
        <dbReference type="SAM" id="Phobius"/>
    </source>
</evidence>
<dbReference type="GO" id="GO:0016020">
    <property type="term" value="C:membrane"/>
    <property type="evidence" value="ECO:0007669"/>
    <property type="project" value="UniProtKB-SubCell"/>
</dbReference>
<dbReference type="STRING" id="212602.A0A420HSN7"/>
<evidence type="ECO:0000256" key="1">
    <source>
        <dbReference type="ARBA" id="ARBA00004141"/>
    </source>
</evidence>
<evidence type="ECO:0000256" key="5">
    <source>
        <dbReference type="ARBA" id="ARBA00023136"/>
    </source>
</evidence>
<feature type="transmembrane region" description="Helical" evidence="6">
    <location>
        <begin position="49"/>
        <end position="66"/>
    </location>
</feature>
<feature type="transmembrane region" description="Helical" evidence="6">
    <location>
        <begin position="20"/>
        <end position="42"/>
    </location>
</feature>
<protein>
    <submittedName>
        <fullName evidence="7">Uncharacterized protein</fullName>
    </submittedName>
</protein>
<sequence>MAGFRGASFDEARTTAAREFWPVMTAGWRLWPAISLINFGIVKTVEGRTLVGSIAGMAWGIYLSLIKS</sequence>
<dbReference type="Proteomes" id="UP000286134">
    <property type="component" value="Unassembled WGS sequence"/>
</dbReference>
<keyword evidence="8" id="KW-1185">Reference proteome</keyword>
<dbReference type="Pfam" id="PF04117">
    <property type="entry name" value="Mpv17_PMP22"/>
    <property type="match status" value="1"/>
</dbReference>
<dbReference type="AlphaFoldDB" id="A0A420HSN7"/>
<comment type="similarity">
    <text evidence="2">Belongs to the peroxisomal membrane protein PXMP2/4 family.</text>
</comment>